<sequence>MRSPALTCVALLTGLAVLGGTASAAPEGSSFGSAGRFDRPHSGFAPQWTKLRDGSPEQVGLDRAPIDAAWSQLRSWTEKQGTTNPLYAGAVGVLVHDGVVVSKGATGYALRYADDKGTELPKDQWVPMGADTIFDMASISKLFTTTVVMQQVERGRIDLDRTVASYLPAFAANGKEGIKVRQLLTHTTGMQPFIPLWRDWPDKASRIKATLESKLQQPPNSAYIYSDLNLITLAVLAEQVTGSPLDVLVRKGVTEPLGMTDTGYNPPKEKLHRVAATEFEAVPPRGMVRGEVHDENAWSLGGVAGHAGVFSTARDMTVFGQMVLNGGSYGGKRVLRPDTLRDMLVNYIPQFAPNQRGLGFELNQHWYMDGLAGYRTAGHTGFTGTSLVIDPTSRSIAVLLTNRVHPTRNWGSNNPARRAFARGLAQAMAVKPLEGRDSWFSGVGDARNATLTSPVLSGARAVTFEAFVDTEPELDKLTVESSVDGGASWQPVGLRADGRGAPDGTQEALSGSGHRSWWSVRAELPAAKDVTLRWRYSTDAQASGRGVYLDGIRVWGSDGLLLDGEHQPQRLTADGWSAARR</sequence>
<dbReference type="Gene3D" id="3.40.710.10">
    <property type="entry name" value="DD-peptidase/beta-lactamase superfamily"/>
    <property type="match status" value="1"/>
</dbReference>
<reference evidence="5 6" key="1">
    <citation type="submission" date="2024-09" db="EMBL/GenBank/DDBJ databases">
        <authorList>
            <person name="Sun Q."/>
            <person name="Mori K."/>
        </authorList>
    </citation>
    <scope>NUCLEOTIDE SEQUENCE [LARGE SCALE GENOMIC DNA]</scope>
    <source>
        <strain evidence="5 6">TBRC 7907</strain>
    </source>
</reference>
<keyword evidence="6" id="KW-1185">Reference proteome</keyword>
<dbReference type="PANTHER" id="PTHR43283:SF11">
    <property type="entry name" value="BETA-LACTAMASE-RELATED DOMAIN-CONTAINING PROTEIN"/>
    <property type="match status" value="1"/>
</dbReference>
<dbReference type="EMBL" id="JBHLZU010000018">
    <property type="protein sequence ID" value="MFB9906240.1"/>
    <property type="molecule type" value="Genomic_DNA"/>
</dbReference>
<proteinExistence type="predicted"/>
<dbReference type="RefSeq" id="WP_377854219.1">
    <property type="nucleotide sequence ID" value="NZ_JBHLZU010000018.1"/>
</dbReference>
<keyword evidence="3" id="KW-0732">Signal</keyword>
<protein>
    <submittedName>
        <fullName evidence="5">Serine hydrolase</fullName>
    </submittedName>
</protein>
<evidence type="ECO:0000259" key="4">
    <source>
        <dbReference type="Pfam" id="PF00144"/>
    </source>
</evidence>
<feature type="chain" id="PRO_5046240572" evidence="3">
    <location>
        <begin position="25"/>
        <end position="581"/>
    </location>
</feature>
<evidence type="ECO:0000313" key="6">
    <source>
        <dbReference type="Proteomes" id="UP001589693"/>
    </source>
</evidence>
<feature type="region of interest" description="Disordered" evidence="2">
    <location>
        <begin position="488"/>
        <end position="511"/>
    </location>
</feature>
<accession>A0ABV6A0N5</accession>
<dbReference type="InterPro" id="IPR012338">
    <property type="entry name" value="Beta-lactam/transpept-like"/>
</dbReference>
<dbReference type="InterPro" id="IPR050789">
    <property type="entry name" value="Diverse_Enzym_Activities"/>
</dbReference>
<dbReference type="Pfam" id="PF00144">
    <property type="entry name" value="Beta-lactamase"/>
    <property type="match status" value="1"/>
</dbReference>
<evidence type="ECO:0000313" key="5">
    <source>
        <dbReference type="EMBL" id="MFB9906240.1"/>
    </source>
</evidence>
<organism evidence="5 6">
    <name type="scientific">Allokutzneria oryzae</name>
    <dbReference type="NCBI Taxonomy" id="1378989"/>
    <lineage>
        <taxon>Bacteria</taxon>
        <taxon>Bacillati</taxon>
        <taxon>Actinomycetota</taxon>
        <taxon>Actinomycetes</taxon>
        <taxon>Pseudonocardiales</taxon>
        <taxon>Pseudonocardiaceae</taxon>
        <taxon>Allokutzneria</taxon>
    </lineage>
</organism>
<name>A0ABV6A0N5_9PSEU</name>
<dbReference type="Pfam" id="PF20773">
    <property type="entry name" value="InhA-like_MAM"/>
    <property type="match status" value="1"/>
</dbReference>
<keyword evidence="1 5" id="KW-0378">Hydrolase</keyword>
<feature type="signal peptide" evidence="3">
    <location>
        <begin position="1"/>
        <end position="24"/>
    </location>
</feature>
<feature type="domain" description="Beta-lactamase-related" evidence="4">
    <location>
        <begin position="88"/>
        <end position="419"/>
    </location>
</feature>
<dbReference type="Proteomes" id="UP001589693">
    <property type="component" value="Unassembled WGS sequence"/>
</dbReference>
<evidence type="ECO:0000256" key="3">
    <source>
        <dbReference type="SAM" id="SignalP"/>
    </source>
</evidence>
<comment type="caution">
    <text evidence="5">The sequence shown here is derived from an EMBL/GenBank/DDBJ whole genome shotgun (WGS) entry which is preliminary data.</text>
</comment>
<dbReference type="InterPro" id="IPR001466">
    <property type="entry name" value="Beta-lactam-related"/>
</dbReference>
<dbReference type="Gene3D" id="2.60.120.260">
    <property type="entry name" value="Galactose-binding domain-like"/>
    <property type="match status" value="1"/>
</dbReference>
<dbReference type="SUPFAM" id="SSF56601">
    <property type="entry name" value="beta-lactamase/transpeptidase-like"/>
    <property type="match status" value="1"/>
</dbReference>
<dbReference type="GO" id="GO:0016787">
    <property type="term" value="F:hydrolase activity"/>
    <property type="evidence" value="ECO:0007669"/>
    <property type="project" value="UniProtKB-KW"/>
</dbReference>
<evidence type="ECO:0000256" key="1">
    <source>
        <dbReference type="ARBA" id="ARBA00022801"/>
    </source>
</evidence>
<dbReference type="PANTHER" id="PTHR43283">
    <property type="entry name" value="BETA-LACTAMASE-RELATED"/>
    <property type="match status" value="1"/>
</dbReference>
<gene>
    <name evidence="5" type="ORF">ACFFQA_20070</name>
</gene>
<evidence type="ECO:0000256" key="2">
    <source>
        <dbReference type="SAM" id="MobiDB-lite"/>
    </source>
</evidence>